<keyword evidence="2" id="KW-0812">Transmembrane</keyword>
<feature type="transmembrane region" description="Helical" evidence="2">
    <location>
        <begin position="96"/>
        <end position="117"/>
    </location>
</feature>
<dbReference type="Pfam" id="PF11755">
    <property type="entry name" value="DUF3311"/>
    <property type="match status" value="1"/>
</dbReference>
<dbReference type="AlphaFoldDB" id="A0A4R0IUC0"/>
<name>A0A4R0IUC0_9ACTN</name>
<evidence type="ECO:0000313" key="3">
    <source>
        <dbReference type="EMBL" id="TCC36350.1"/>
    </source>
</evidence>
<comment type="caution">
    <text evidence="3">The sequence shown here is derived from an EMBL/GenBank/DDBJ whole genome shotgun (WGS) entry which is preliminary data.</text>
</comment>
<evidence type="ECO:0000256" key="1">
    <source>
        <dbReference type="SAM" id="MobiDB-lite"/>
    </source>
</evidence>
<dbReference type="EMBL" id="SJKC01000003">
    <property type="protein sequence ID" value="TCC36350.1"/>
    <property type="molecule type" value="Genomic_DNA"/>
</dbReference>
<protein>
    <submittedName>
        <fullName evidence="3">DUF3311 domain-containing protein</fullName>
    </submittedName>
</protein>
<sequence>MTTQDGNPELPSSGLDEATMVTDTDRSSPALNERFVLASPRVSIGVTMSRPSAPAAGHTSRLRWHWLLLVIPPLWCIAAIPLVNQVGYVFGSIPFLLVWMTAGVLVGSAAIAGVYLVDRRNGELDRI</sequence>
<dbReference type="InterPro" id="IPR021741">
    <property type="entry name" value="DUF3311"/>
</dbReference>
<gene>
    <name evidence="3" type="ORF">E0H92_27265</name>
</gene>
<keyword evidence="2" id="KW-0472">Membrane</keyword>
<accession>A0A4R0IUC0</accession>
<keyword evidence="2" id="KW-1133">Transmembrane helix</keyword>
<dbReference type="Proteomes" id="UP000294225">
    <property type="component" value="Unassembled WGS sequence"/>
</dbReference>
<reference evidence="3 4" key="1">
    <citation type="submission" date="2019-02" db="EMBL/GenBank/DDBJ databases">
        <title>Kribbella capetownensis sp. nov. and Kribbella speibonae sp. nov., isolated from soil.</title>
        <authorList>
            <person name="Curtis S.M."/>
            <person name="Norton I."/>
            <person name="Everest G.J."/>
            <person name="Meyers P.R."/>
        </authorList>
    </citation>
    <scope>NUCLEOTIDE SEQUENCE [LARGE SCALE GENOMIC DNA]</scope>
    <source>
        <strain evidence="3 4">YM55</strain>
    </source>
</reference>
<evidence type="ECO:0000313" key="4">
    <source>
        <dbReference type="Proteomes" id="UP000294225"/>
    </source>
</evidence>
<feature type="transmembrane region" description="Helical" evidence="2">
    <location>
        <begin position="66"/>
        <end position="90"/>
    </location>
</feature>
<feature type="region of interest" description="Disordered" evidence="1">
    <location>
        <begin position="1"/>
        <end position="27"/>
    </location>
</feature>
<evidence type="ECO:0000256" key="2">
    <source>
        <dbReference type="SAM" id="Phobius"/>
    </source>
</evidence>
<organism evidence="3 4">
    <name type="scientific">Kribbella speibonae</name>
    <dbReference type="NCBI Taxonomy" id="1572660"/>
    <lineage>
        <taxon>Bacteria</taxon>
        <taxon>Bacillati</taxon>
        <taxon>Actinomycetota</taxon>
        <taxon>Actinomycetes</taxon>
        <taxon>Propionibacteriales</taxon>
        <taxon>Kribbellaceae</taxon>
        <taxon>Kribbella</taxon>
    </lineage>
</organism>
<proteinExistence type="predicted"/>